<evidence type="ECO:0000256" key="3">
    <source>
        <dbReference type="ARBA" id="ARBA00022679"/>
    </source>
</evidence>
<evidence type="ECO:0000259" key="4">
    <source>
        <dbReference type="Pfam" id="PF00155"/>
    </source>
</evidence>
<dbReference type="InterPro" id="IPR015422">
    <property type="entry name" value="PyrdxlP-dep_Trfase_small"/>
</dbReference>
<dbReference type="GO" id="GO:0008483">
    <property type="term" value="F:transaminase activity"/>
    <property type="evidence" value="ECO:0007669"/>
    <property type="project" value="UniProtKB-KW"/>
</dbReference>
<evidence type="ECO:0000256" key="2">
    <source>
        <dbReference type="ARBA" id="ARBA00022576"/>
    </source>
</evidence>
<dbReference type="InterPro" id="IPR015421">
    <property type="entry name" value="PyrdxlP-dep_Trfase_major"/>
</dbReference>
<protein>
    <submittedName>
        <fullName evidence="5">Aspartate/methionine/tyrosine aminotransferase</fullName>
    </submittedName>
</protein>
<proteinExistence type="predicted"/>
<dbReference type="PANTHER" id="PTHR42832:SF3">
    <property type="entry name" value="L-GLUTAMINE--4-(METHYLSULFANYL)-2-OXOBUTANOATE AMINOTRANSFERASE"/>
    <property type="match status" value="1"/>
</dbReference>
<evidence type="ECO:0000256" key="1">
    <source>
        <dbReference type="ARBA" id="ARBA00001933"/>
    </source>
</evidence>
<dbReference type="Gene3D" id="3.40.640.10">
    <property type="entry name" value="Type I PLP-dependent aspartate aminotransferase-like (Major domain)"/>
    <property type="match status" value="1"/>
</dbReference>
<dbReference type="OrthoDB" id="9813612at2"/>
<organism evidence="5 6">
    <name type="scientific">Pontivivens marinum</name>
    <dbReference type="NCBI Taxonomy" id="1690039"/>
    <lineage>
        <taxon>Bacteria</taxon>
        <taxon>Pseudomonadati</taxon>
        <taxon>Pseudomonadota</taxon>
        <taxon>Alphaproteobacteria</taxon>
        <taxon>Rhodobacterales</taxon>
        <taxon>Paracoccaceae</taxon>
        <taxon>Pontivivens</taxon>
    </lineage>
</organism>
<dbReference type="InterPro" id="IPR015424">
    <property type="entry name" value="PyrdxlP-dep_Trfase"/>
</dbReference>
<name>A0A2C9CN09_9RHOB</name>
<dbReference type="Gene3D" id="3.90.1150.10">
    <property type="entry name" value="Aspartate Aminotransferase, domain 1"/>
    <property type="match status" value="1"/>
</dbReference>
<dbReference type="Proteomes" id="UP000220034">
    <property type="component" value="Unassembled WGS sequence"/>
</dbReference>
<keyword evidence="2 5" id="KW-0032">Aminotransferase</keyword>
<evidence type="ECO:0000313" key="6">
    <source>
        <dbReference type="Proteomes" id="UP000220034"/>
    </source>
</evidence>
<dbReference type="Pfam" id="PF00155">
    <property type="entry name" value="Aminotran_1_2"/>
    <property type="match status" value="1"/>
</dbReference>
<evidence type="ECO:0000313" key="5">
    <source>
        <dbReference type="EMBL" id="SOH92585.1"/>
    </source>
</evidence>
<dbReference type="PANTHER" id="PTHR42832">
    <property type="entry name" value="AMINO ACID AMINOTRANSFERASE"/>
    <property type="match status" value="1"/>
</dbReference>
<dbReference type="InterPro" id="IPR050881">
    <property type="entry name" value="LL-DAP_aminotransferase"/>
</dbReference>
<gene>
    <name evidence="5" type="ORF">SAMN06273572_101433</name>
</gene>
<dbReference type="EMBL" id="OCTN01000001">
    <property type="protein sequence ID" value="SOH92585.1"/>
    <property type="molecule type" value="Genomic_DNA"/>
</dbReference>
<accession>A0A2C9CN09</accession>
<dbReference type="SUPFAM" id="SSF53383">
    <property type="entry name" value="PLP-dependent transferases"/>
    <property type="match status" value="1"/>
</dbReference>
<comment type="cofactor">
    <cofactor evidence="1">
        <name>pyridoxal 5'-phosphate</name>
        <dbReference type="ChEBI" id="CHEBI:597326"/>
    </cofactor>
</comment>
<sequence length="403" mass="43372">MQYPQRFSNLPEYAFPRLRALLDPLTPGGDPLPMSIGEPMHPLPPMLGEELARHAAGYAKYPPNDGAPALRESISAWVARRYGVTPDPQTEVLPLNGTREGLFSACIALIAERKNGERPVVLLPNPFYQCYAVAALTAGAEPVYVPALTENGFLPDFAAVPADLLARTAAVYMCSPANPQGAVADAAYWTQLLALAEQHDFRILADECYAEIYRDTPPVGALETVHAIGADPERVMIFHSLSKRSNLPGLRSGFCVGGPRSIAAMKQLRSYAGAPLPLPAQMAAAAVWADEEHVIANRALYAEKFALADDILGNMPGYTSPQAGFFLWVAVNDDEDMTKRLWSEDGVKVLPGSYLSRDTDPRLGGGNPGAGYIRVALVAPAAEVSRGLHAIRAQVEKERESGA</sequence>
<keyword evidence="3 5" id="KW-0808">Transferase</keyword>
<dbReference type="AlphaFoldDB" id="A0A2C9CN09"/>
<feature type="domain" description="Aminotransferase class I/classII large" evidence="4">
    <location>
        <begin position="33"/>
        <end position="362"/>
    </location>
</feature>
<reference evidence="6" key="1">
    <citation type="submission" date="2017-09" db="EMBL/GenBank/DDBJ databases">
        <authorList>
            <person name="Varghese N."/>
            <person name="Submissions S."/>
        </authorList>
    </citation>
    <scope>NUCLEOTIDE SEQUENCE [LARGE SCALE GENOMIC DNA]</scope>
    <source>
        <strain evidence="6">C7</strain>
    </source>
</reference>
<dbReference type="GO" id="GO:0030170">
    <property type="term" value="F:pyridoxal phosphate binding"/>
    <property type="evidence" value="ECO:0007669"/>
    <property type="project" value="InterPro"/>
</dbReference>
<dbReference type="RefSeq" id="WP_097928865.1">
    <property type="nucleotide sequence ID" value="NZ_OCTN01000001.1"/>
</dbReference>
<dbReference type="CDD" id="cd00609">
    <property type="entry name" value="AAT_like"/>
    <property type="match status" value="1"/>
</dbReference>
<keyword evidence="6" id="KW-1185">Reference proteome</keyword>
<dbReference type="InterPro" id="IPR004839">
    <property type="entry name" value="Aminotransferase_I/II_large"/>
</dbReference>